<name>A0A1I1U340_9BURK</name>
<evidence type="ECO:0000256" key="2">
    <source>
        <dbReference type="ARBA" id="ARBA00023315"/>
    </source>
</evidence>
<evidence type="ECO:0000313" key="5">
    <source>
        <dbReference type="Proteomes" id="UP000198639"/>
    </source>
</evidence>
<evidence type="ECO:0000313" key="4">
    <source>
        <dbReference type="EMBL" id="SFD62280.1"/>
    </source>
</evidence>
<organism evidence="4 5">
    <name type="scientific">Massilia yuzhufengensis</name>
    <dbReference type="NCBI Taxonomy" id="1164594"/>
    <lineage>
        <taxon>Bacteria</taxon>
        <taxon>Pseudomonadati</taxon>
        <taxon>Pseudomonadota</taxon>
        <taxon>Betaproteobacteria</taxon>
        <taxon>Burkholderiales</taxon>
        <taxon>Oxalobacteraceae</taxon>
        <taxon>Telluria group</taxon>
        <taxon>Massilia</taxon>
    </lineage>
</organism>
<dbReference type="PROSITE" id="PS51186">
    <property type="entry name" value="GNAT"/>
    <property type="match status" value="1"/>
</dbReference>
<evidence type="ECO:0000259" key="3">
    <source>
        <dbReference type="PROSITE" id="PS51186"/>
    </source>
</evidence>
<dbReference type="PANTHER" id="PTHR43877">
    <property type="entry name" value="AMINOALKYLPHOSPHONATE N-ACETYLTRANSFERASE-RELATED-RELATED"/>
    <property type="match status" value="1"/>
</dbReference>
<accession>A0A1I1U340</accession>
<dbReference type="InterPro" id="IPR050832">
    <property type="entry name" value="Bact_Acetyltransf"/>
</dbReference>
<sequence>MNIHTESPDQPEVRAMLDRLDAYCAALYPAESNHLMDIASLLNGDVLFLVARDVDGRAVGCAALVKRDGYGEIKRMYVDEARRGLGTGRKLLEHLAMFARMAGVRVLKLETGIHQPEAIGLYERAGFERIEAFGGYQPDPLSLFMEKSL</sequence>
<dbReference type="GO" id="GO:0016747">
    <property type="term" value="F:acyltransferase activity, transferring groups other than amino-acyl groups"/>
    <property type="evidence" value="ECO:0007669"/>
    <property type="project" value="InterPro"/>
</dbReference>
<dbReference type="SUPFAM" id="SSF55729">
    <property type="entry name" value="Acyl-CoA N-acyltransferases (Nat)"/>
    <property type="match status" value="1"/>
</dbReference>
<dbReference type="Proteomes" id="UP000198639">
    <property type="component" value="Unassembled WGS sequence"/>
</dbReference>
<dbReference type="RefSeq" id="WP_091876378.1">
    <property type="nucleotide sequence ID" value="NZ_FOLD01000030.1"/>
</dbReference>
<evidence type="ECO:0000256" key="1">
    <source>
        <dbReference type="ARBA" id="ARBA00022679"/>
    </source>
</evidence>
<dbReference type="InterPro" id="IPR016181">
    <property type="entry name" value="Acyl_CoA_acyltransferase"/>
</dbReference>
<proteinExistence type="predicted"/>
<dbReference type="PANTHER" id="PTHR43877:SF2">
    <property type="entry name" value="AMINOALKYLPHOSPHONATE N-ACETYLTRANSFERASE-RELATED"/>
    <property type="match status" value="1"/>
</dbReference>
<dbReference type="Pfam" id="PF00583">
    <property type="entry name" value="Acetyltransf_1"/>
    <property type="match status" value="1"/>
</dbReference>
<feature type="domain" description="N-acetyltransferase" evidence="3">
    <location>
        <begin position="1"/>
        <end position="149"/>
    </location>
</feature>
<dbReference type="CDD" id="cd04301">
    <property type="entry name" value="NAT_SF"/>
    <property type="match status" value="1"/>
</dbReference>
<gene>
    <name evidence="4" type="ORF">SAMN05216204_13046</name>
</gene>
<keyword evidence="1 4" id="KW-0808">Transferase</keyword>
<dbReference type="STRING" id="1164594.SAMN05216204_13046"/>
<dbReference type="EMBL" id="FOLD01000030">
    <property type="protein sequence ID" value="SFD62280.1"/>
    <property type="molecule type" value="Genomic_DNA"/>
</dbReference>
<keyword evidence="5" id="KW-1185">Reference proteome</keyword>
<dbReference type="InterPro" id="IPR000182">
    <property type="entry name" value="GNAT_dom"/>
</dbReference>
<keyword evidence="2" id="KW-0012">Acyltransferase</keyword>
<protein>
    <submittedName>
        <fullName evidence="4">Putative acetyltransferase</fullName>
    </submittedName>
</protein>
<dbReference type="AlphaFoldDB" id="A0A1I1U340"/>
<reference evidence="5" key="1">
    <citation type="submission" date="2016-10" db="EMBL/GenBank/DDBJ databases">
        <authorList>
            <person name="Varghese N."/>
            <person name="Submissions S."/>
        </authorList>
    </citation>
    <scope>NUCLEOTIDE SEQUENCE [LARGE SCALE GENOMIC DNA]</scope>
    <source>
        <strain evidence="5">CGMCC 1.12041</strain>
    </source>
</reference>
<dbReference type="OrthoDB" id="9803233at2"/>
<dbReference type="Gene3D" id="3.40.630.30">
    <property type="match status" value="1"/>
</dbReference>